<dbReference type="GO" id="GO:0036064">
    <property type="term" value="C:ciliary basal body"/>
    <property type="evidence" value="ECO:0007669"/>
    <property type="project" value="TreeGrafter"/>
</dbReference>
<dbReference type="PANTHER" id="PTHR31954:SF1">
    <property type="entry name" value="CILIA- AND FLAGELLA-ASSOCIATED PROTEIN 157"/>
    <property type="match status" value="1"/>
</dbReference>
<dbReference type="Proteomes" id="UP000095300">
    <property type="component" value="Unassembled WGS sequence"/>
</dbReference>
<evidence type="ECO:0000256" key="1">
    <source>
        <dbReference type="ARBA" id="ARBA00004138"/>
    </source>
</evidence>
<feature type="compositionally biased region" description="Polar residues" evidence="8">
    <location>
        <begin position="586"/>
        <end position="596"/>
    </location>
</feature>
<dbReference type="STRING" id="35570.A0A1I8QE88"/>
<evidence type="ECO:0000256" key="8">
    <source>
        <dbReference type="SAM" id="MobiDB-lite"/>
    </source>
</evidence>
<proteinExistence type="inferred from homology"/>
<evidence type="ECO:0000256" key="3">
    <source>
        <dbReference type="ARBA" id="ARBA00014087"/>
    </source>
</evidence>
<evidence type="ECO:0000313" key="10">
    <source>
        <dbReference type="Proteomes" id="UP000095300"/>
    </source>
</evidence>
<feature type="coiled-coil region" evidence="7">
    <location>
        <begin position="28"/>
        <end position="161"/>
    </location>
</feature>
<dbReference type="OrthoDB" id="166611at2759"/>
<evidence type="ECO:0000256" key="5">
    <source>
        <dbReference type="ARBA" id="ARBA00023069"/>
    </source>
</evidence>
<keyword evidence="5" id="KW-0969">Cilium</keyword>
<evidence type="ECO:0000256" key="6">
    <source>
        <dbReference type="ARBA" id="ARBA00023273"/>
    </source>
</evidence>
<evidence type="ECO:0000256" key="2">
    <source>
        <dbReference type="ARBA" id="ARBA00010841"/>
    </source>
</evidence>
<name>A0A1I8QE88_STOCA</name>
<dbReference type="InterPro" id="IPR038844">
    <property type="entry name" value="CFAP157"/>
</dbReference>
<sequence>MGKKPKKEKLDDPNKLTQVDRTFYELTITDLNQKLARLRSHLVTLDENNVNLKEQLKTVTEERTDIAAHLEKTLTERTDTITELEERLVEITKVRNKEKAEAAEHIKELEMKYKAMHDQLTSEIKLLNGKLNSLDEFRIQRDVLMAKFDDQEAEAKEKERLHQELIYSMEQKAVVEKDALKKEVEAKLLQVSEDFTRSSEIRNAGYTRRLIRENIALQKEIDSLVMSQIRMQSEYNDSLAKHKEMAEQFNALDQMKNELIRSAQNKIKIIEKLTDNYERLKAKHVELIKYRGLYENLAKRDVCERFTINDMTKKLAILGQRVESLKMEKNRLNSQHEQHEQEIQRLKAVLQQIRTTIQLAIMATGEGKQPDGQRSLGPDETASESLALRKLQRQDLLKELLEIVRSQTEDIPDDLSLATPSQSKSSLYRTGKMGFMARSTSVLMEIFKRDVHRLVSAEILASAYQTKKDENKIIPKDRLSEAGSIIDVQMGSLFYVSESHDEMDMPPQDEAEPDDMPEEASTSELEDAGTSSQAGDQRKSVLQRAPSIAASGELSVDREPGSSAGGPSGSPSSSGVDAASRGSRISRMSRQKSLPQTDDEAYSINLFY</sequence>
<dbReference type="PANTHER" id="PTHR31954">
    <property type="entry name" value="CILIA- AND FLAGELLA-ASSOCIATED PROTEIN 157"/>
    <property type="match status" value="1"/>
</dbReference>
<feature type="region of interest" description="Disordered" evidence="8">
    <location>
        <begin position="501"/>
        <end position="608"/>
    </location>
</feature>
<dbReference type="VEuPathDB" id="VectorBase:SCAU016320"/>
<dbReference type="GO" id="GO:0008017">
    <property type="term" value="F:microtubule binding"/>
    <property type="evidence" value="ECO:0007669"/>
    <property type="project" value="TreeGrafter"/>
</dbReference>
<gene>
    <name evidence="9" type="primary">106094946</name>
</gene>
<dbReference type="EnsemblMetazoa" id="SCAU016320-RA">
    <property type="protein sequence ID" value="SCAU016320-PA"/>
    <property type="gene ID" value="SCAU016320"/>
</dbReference>
<dbReference type="KEGG" id="scac:106094946"/>
<keyword evidence="6" id="KW-0966">Cell projection</keyword>
<evidence type="ECO:0000313" key="9">
    <source>
        <dbReference type="EnsemblMetazoa" id="SCAU016320-PA"/>
    </source>
</evidence>
<dbReference type="AlphaFoldDB" id="A0A1I8QE88"/>
<comment type="subcellular location">
    <subcellularLocation>
        <location evidence="1">Cell projection</location>
        <location evidence="1">Cilium</location>
    </subcellularLocation>
</comment>
<evidence type="ECO:0000256" key="7">
    <source>
        <dbReference type="SAM" id="Coils"/>
    </source>
</evidence>
<evidence type="ECO:0000256" key="4">
    <source>
        <dbReference type="ARBA" id="ARBA00023054"/>
    </source>
</evidence>
<keyword evidence="10" id="KW-1185">Reference proteome</keyword>
<keyword evidence="4 7" id="KW-0175">Coiled coil</keyword>
<feature type="coiled-coil region" evidence="7">
    <location>
        <begin position="260"/>
        <end position="356"/>
    </location>
</feature>
<feature type="compositionally biased region" description="Acidic residues" evidence="8">
    <location>
        <begin position="507"/>
        <end position="518"/>
    </location>
</feature>
<accession>A0A1I8QE88</accession>
<organism evidence="9 10">
    <name type="scientific">Stomoxys calcitrans</name>
    <name type="common">Stable fly</name>
    <name type="synonym">Conops calcitrans</name>
    <dbReference type="NCBI Taxonomy" id="35570"/>
    <lineage>
        <taxon>Eukaryota</taxon>
        <taxon>Metazoa</taxon>
        <taxon>Ecdysozoa</taxon>
        <taxon>Arthropoda</taxon>
        <taxon>Hexapoda</taxon>
        <taxon>Insecta</taxon>
        <taxon>Pterygota</taxon>
        <taxon>Neoptera</taxon>
        <taxon>Endopterygota</taxon>
        <taxon>Diptera</taxon>
        <taxon>Brachycera</taxon>
        <taxon>Muscomorpha</taxon>
        <taxon>Muscoidea</taxon>
        <taxon>Muscidae</taxon>
        <taxon>Stomoxys</taxon>
    </lineage>
</organism>
<protein>
    <recommendedName>
        <fullName evidence="3">Cilia- and flagella-associated protein 157</fullName>
    </recommendedName>
</protein>
<reference evidence="9" key="1">
    <citation type="submission" date="2020-05" db="UniProtKB">
        <authorList>
            <consortium name="EnsemblMetazoa"/>
        </authorList>
    </citation>
    <scope>IDENTIFICATION</scope>
    <source>
        <strain evidence="9">USDA</strain>
    </source>
</reference>
<comment type="similarity">
    <text evidence="2">Belongs to the CFAP157 family.</text>
</comment>
<feature type="compositionally biased region" description="Low complexity" evidence="8">
    <location>
        <begin position="569"/>
        <end position="580"/>
    </location>
</feature>